<evidence type="ECO:0000313" key="2">
    <source>
        <dbReference type="EMBL" id="QDU20978.1"/>
    </source>
</evidence>
<gene>
    <name evidence="2" type="ORF">ETAA1_29410</name>
</gene>
<feature type="domain" description="Helicase XPB/Ssl2 N-terminal" evidence="1">
    <location>
        <begin position="475"/>
        <end position="589"/>
    </location>
</feature>
<dbReference type="KEGG" id="uli:ETAA1_29410"/>
<dbReference type="OrthoDB" id="443235at2"/>
<keyword evidence="3" id="KW-1185">Reference proteome</keyword>
<dbReference type="EMBL" id="CP036273">
    <property type="protein sequence ID" value="QDU20978.1"/>
    <property type="molecule type" value="Genomic_DNA"/>
</dbReference>
<name>A0A517XTY5_9BACT</name>
<proteinExistence type="predicted"/>
<organism evidence="2 3">
    <name type="scientific">Urbifossiella limnaea</name>
    <dbReference type="NCBI Taxonomy" id="2528023"/>
    <lineage>
        <taxon>Bacteria</taxon>
        <taxon>Pseudomonadati</taxon>
        <taxon>Planctomycetota</taxon>
        <taxon>Planctomycetia</taxon>
        <taxon>Gemmatales</taxon>
        <taxon>Gemmataceae</taxon>
        <taxon>Urbifossiella</taxon>
    </lineage>
</organism>
<dbReference type="Proteomes" id="UP000319576">
    <property type="component" value="Chromosome"/>
</dbReference>
<accession>A0A517XTY5</accession>
<reference evidence="2 3" key="1">
    <citation type="submission" date="2019-02" db="EMBL/GenBank/DDBJ databases">
        <title>Deep-cultivation of Planctomycetes and their phenomic and genomic characterization uncovers novel biology.</title>
        <authorList>
            <person name="Wiegand S."/>
            <person name="Jogler M."/>
            <person name="Boedeker C."/>
            <person name="Pinto D."/>
            <person name="Vollmers J."/>
            <person name="Rivas-Marin E."/>
            <person name="Kohn T."/>
            <person name="Peeters S.H."/>
            <person name="Heuer A."/>
            <person name="Rast P."/>
            <person name="Oberbeckmann S."/>
            <person name="Bunk B."/>
            <person name="Jeske O."/>
            <person name="Meyerdierks A."/>
            <person name="Storesund J.E."/>
            <person name="Kallscheuer N."/>
            <person name="Luecker S."/>
            <person name="Lage O.M."/>
            <person name="Pohl T."/>
            <person name="Merkel B.J."/>
            <person name="Hornburger P."/>
            <person name="Mueller R.-W."/>
            <person name="Bruemmer F."/>
            <person name="Labrenz M."/>
            <person name="Spormann A.M."/>
            <person name="Op den Camp H."/>
            <person name="Overmann J."/>
            <person name="Amann R."/>
            <person name="Jetten M.S.M."/>
            <person name="Mascher T."/>
            <person name="Medema M.H."/>
            <person name="Devos D.P."/>
            <person name="Kaster A.-K."/>
            <person name="Ovreas L."/>
            <person name="Rohde M."/>
            <person name="Galperin M.Y."/>
            <person name="Jogler C."/>
        </authorList>
    </citation>
    <scope>NUCLEOTIDE SEQUENCE [LARGE SCALE GENOMIC DNA]</scope>
    <source>
        <strain evidence="2 3">ETA_A1</strain>
    </source>
</reference>
<dbReference type="Pfam" id="PF13625">
    <property type="entry name" value="Helicase_C_3"/>
    <property type="match status" value="1"/>
</dbReference>
<protein>
    <recommendedName>
        <fullName evidence="1">Helicase XPB/Ssl2 N-terminal domain-containing protein</fullName>
    </recommendedName>
</protein>
<evidence type="ECO:0000259" key="1">
    <source>
        <dbReference type="Pfam" id="PF13625"/>
    </source>
</evidence>
<dbReference type="RefSeq" id="WP_145239467.1">
    <property type="nucleotide sequence ID" value="NZ_CP036273.1"/>
</dbReference>
<evidence type="ECO:0000313" key="3">
    <source>
        <dbReference type="Proteomes" id="UP000319576"/>
    </source>
</evidence>
<dbReference type="AlphaFoldDB" id="A0A517XTY5"/>
<sequence>MAWGKTDYEALTAREAFGKLTLDDLRPLAELVAADPPTKKSDIVPLLARVMTNEARVRELYDGLDPLSRDAVRVAAADANGRLDREKFRAWFGEPPRFDEPGPAPRGRAYGYGRSQRPPTPLRLFFPRFDYLPTDTRDILRGFVPPPDAFAVPTVDAPPATHILYEQVWHDRGSVKEEKEEPVRVRETASEAEADVRAVLRLVDAGRLRVTDKKLIPTEAARQAVAGVLAGGDFYAPDDASESRYDPAADISIKAFAWPVLVQAGGLAEKSGDALKLTAAGKKALTAPPADVLRKLWAAWLKTRQFDEFARVDAIKGQGRARMSAAAGRRKLVADALAACPAGRWFTVEDFFRLLRATGREFVVANAAHALYIAEHYYGNLGYDDEHAWEQLQGRFVLAFLFESAATLGVVDVAYVPPQGVRHDFHGRWGADEFECLSRYDGLLCLRVNPLGAWLLGTTDAYRPAAPARTGVLRVLANRDVVAAGPLPAADRLTLGRFADPASEGVWKLSAEKILGVVEKGGSVDELEQFLASRAAGEVPRTVTTFLADLRAKAGRLVDAGPARLIACADEHIAAELASDRRLKGMCLRAGDRFVVVRESDLDAVRKVAWRLGFVWPVPPG</sequence>
<dbReference type="InterPro" id="IPR032830">
    <property type="entry name" value="XPB/Ssl2_N"/>
</dbReference>